<keyword evidence="2" id="KW-1185">Reference proteome</keyword>
<dbReference type="STRING" id="1279009.ADICEAN_02977"/>
<reference evidence="1 2" key="1">
    <citation type="journal article" date="2013" name="Genome Announc.">
        <title>Draft Genome Sequence of Cesiribacter andamanensis Strain AMV16T, Isolated from a Soil Sample from a Mud Volcano in the Andaman Islands, India.</title>
        <authorList>
            <person name="Shivaji S."/>
            <person name="Ara S."/>
            <person name="Begum Z."/>
            <person name="Srinivas T.N."/>
            <person name="Singh A."/>
            <person name="Kumar Pinnaka A."/>
        </authorList>
    </citation>
    <scope>NUCLEOTIDE SEQUENCE [LARGE SCALE GENOMIC DNA]</scope>
    <source>
        <strain evidence="1 2">AMV16</strain>
    </source>
</reference>
<dbReference type="eggNOG" id="ENOG503333P">
    <property type="taxonomic scope" value="Bacteria"/>
</dbReference>
<dbReference type="OrthoDB" id="8908434at2"/>
<evidence type="ECO:0000313" key="2">
    <source>
        <dbReference type="Proteomes" id="UP000011910"/>
    </source>
</evidence>
<dbReference type="AlphaFoldDB" id="M7MZQ2"/>
<organism evidence="1 2">
    <name type="scientific">Cesiribacter andamanensis AMV16</name>
    <dbReference type="NCBI Taxonomy" id="1279009"/>
    <lineage>
        <taxon>Bacteria</taxon>
        <taxon>Pseudomonadati</taxon>
        <taxon>Bacteroidota</taxon>
        <taxon>Cytophagia</taxon>
        <taxon>Cytophagales</taxon>
        <taxon>Cesiribacteraceae</taxon>
        <taxon>Cesiribacter</taxon>
    </lineage>
</organism>
<dbReference type="Pfam" id="PF20383">
    <property type="entry name" value="DUF6678"/>
    <property type="match status" value="1"/>
</dbReference>
<gene>
    <name evidence="1" type="ORF">ADICEAN_02977</name>
</gene>
<dbReference type="Proteomes" id="UP000011910">
    <property type="component" value="Unassembled WGS sequence"/>
</dbReference>
<proteinExistence type="predicted"/>
<name>M7MZQ2_9BACT</name>
<accession>M7MZQ2</accession>
<dbReference type="RefSeq" id="WP_009196364.1">
    <property type="nucleotide sequence ID" value="NZ_AODQ01000083.1"/>
</dbReference>
<dbReference type="InterPro" id="IPR046500">
    <property type="entry name" value="DUF6678"/>
</dbReference>
<sequence>MQNKELAAYIAQHQLVAVMNTTKWNELISELTADPAYEPRVRIKLLFDDENTGGFSPVWWHLVEEQGFEYIEWLEINPIKEEQLGRLVAPRKKDYTAFIQQGLDKHAIPYELSNGIFRITGYLRTR</sequence>
<evidence type="ECO:0000313" key="1">
    <source>
        <dbReference type="EMBL" id="EMR01908.1"/>
    </source>
</evidence>
<protein>
    <submittedName>
        <fullName evidence="1">Uncharacterized protein</fullName>
    </submittedName>
</protein>
<comment type="caution">
    <text evidence="1">The sequence shown here is derived from an EMBL/GenBank/DDBJ whole genome shotgun (WGS) entry which is preliminary data.</text>
</comment>
<dbReference type="EMBL" id="AODQ01000083">
    <property type="protein sequence ID" value="EMR01908.1"/>
    <property type="molecule type" value="Genomic_DNA"/>
</dbReference>